<evidence type="ECO:0000256" key="1">
    <source>
        <dbReference type="SAM" id="Phobius"/>
    </source>
</evidence>
<dbReference type="EMBL" id="JDST02000082">
    <property type="protein sequence ID" value="KFB75550.1"/>
    <property type="molecule type" value="Genomic_DNA"/>
</dbReference>
<feature type="transmembrane region" description="Helical" evidence="1">
    <location>
        <begin position="188"/>
        <end position="208"/>
    </location>
</feature>
<keyword evidence="1" id="KW-0472">Membrane</keyword>
<organism evidence="3 4">
    <name type="scientific">Candidatus Accumulibacter cognatus</name>
    <dbReference type="NCBI Taxonomy" id="2954383"/>
    <lineage>
        <taxon>Bacteria</taxon>
        <taxon>Pseudomonadati</taxon>
        <taxon>Pseudomonadota</taxon>
        <taxon>Betaproteobacteria</taxon>
        <taxon>Candidatus Accumulibacter</taxon>
    </lineage>
</organism>
<sequence length="210" mass="22605">MLADLPAWETITLRLLAIAGSLLAWFFTQRLIGARHLEGAGIHDQLHRLTARGNAWLHEHPGAARAALISSSLGIDAVTLFVLGYAVLGPSFTPFWGLLCLFALRQLSQAVVALPPPPGIIWRDPGFPSLFVTYAVGNDFFFSGHTALAVYGAIQIATLNIPALTMCGVWLALLQMLLVIVLRAHWTLDVLAGLFAALMVGVAFWPGLAT</sequence>
<evidence type="ECO:0000313" key="4">
    <source>
        <dbReference type="Proteomes" id="UP000021315"/>
    </source>
</evidence>
<name>A0A080M512_9PROT</name>
<protein>
    <recommendedName>
        <fullName evidence="2">AtPDCT1/2 transmembrane domain-containing protein</fullName>
    </recommendedName>
</protein>
<proteinExistence type="predicted"/>
<feature type="transmembrane region" description="Helical" evidence="1">
    <location>
        <begin position="66"/>
        <end position="88"/>
    </location>
</feature>
<dbReference type="Proteomes" id="UP000021315">
    <property type="component" value="Unassembled WGS sequence"/>
</dbReference>
<feature type="domain" description="AtPDCT1/2 transmembrane" evidence="2">
    <location>
        <begin position="97"/>
        <end position="200"/>
    </location>
</feature>
<keyword evidence="1" id="KW-0812">Transmembrane</keyword>
<accession>A0A080M512</accession>
<dbReference type="AlphaFoldDB" id="A0A080M512"/>
<comment type="caution">
    <text evidence="3">The sequence shown here is derived from an EMBL/GenBank/DDBJ whole genome shotgun (WGS) entry which is preliminary data.</text>
</comment>
<dbReference type="SUPFAM" id="SSF48317">
    <property type="entry name" value="Acid phosphatase/Vanadium-dependent haloperoxidase"/>
    <property type="match status" value="1"/>
</dbReference>
<gene>
    <name evidence="3" type="ORF">AW06_003382</name>
</gene>
<evidence type="ECO:0000259" key="2">
    <source>
        <dbReference type="Pfam" id="PF24788"/>
    </source>
</evidence>
<evidence type="ECO:0000313" key="3">
    <source>
        <dbReference type="EMBL" id="KFB75550.1"/>
    </source>
</evidence>
<dbReference type="RefSeq" id="WP_034951665.1">
    <property type="nucleotide sequence ID" value="NZ_JDST02000082.1"/>
</dbReference>
<feature type="transmembrane region" description="Helical" evidence="1">
    <location>
        <begin position="160"/>
        <end position="181"/>
    </location>
</feature>
<dbReference type="STRING" id="1453999.AW06_003382"/>
<reference evidence="3" key="1">
    <citation type="submission" date="2014-02" db="EMBL/GenBank/DDBJ databases">
        <title>Expanding our view of genomic diversity in Candidatus Accumulibacter clades.</title>
        <authorList>
            <person name="Skennerton C.T."/>
            <person name="Barr J.J."/>
            <person name="Slater F.R."/>
            <person name="Bond P.L."/>
            <person name="Tyson G.W."/>
        </authorList>
    </citation>
    <scope>NUCLEOTIDE SEQUENCE [LARGE SCALE GENOMIC DNA]</scope>
</reference>
<dbReference type="InterPro" id="IPR036938">
    <property type="entry name" value="PAP2/HPO_sf"/>
</dbReference>
<feature type="transmembrane region" description="Helical" evidence="1">
    <location>
        <begin position="127"/>
        <end position="154"/>
    </location>
</feature>
<dbReference type="InterPro" id="IPR056361">
    <property type="entry name" value="AtPDCT1_2_TM_dom"/>
</dbReference>
<keyword evidence="1" id="KW-1133">Transmembrane helix</keyword>
<dbReference type="Pfam" id="PF24788">
    <property type="entry name" value="AtPDCT1_2"/>
    <property type="match status" value="1"/>
</dbReference>
<keyword evidence="4" id="KW-1185">Reference proteome</keyword>
<feature type="transmembrane region" description="Helical" evidence="1">
    <location>
        <begin position="6"/>
        <end position="27"/>
    </location>
</feature>